<dbReference type="SUPFAM" id="SSF82866">
    <property type="entry name" value="Multidrug efflux transporter AcrB transmembrane domain"/>
    <property type="match status" value="2"/>
</dbReference>
<sequence length="806" mass="89415">MNWRHRTERKFESFSDLIFTHSKKTILAILLLVAAFGTQLPNLTMDTSTEGFLHKTDSMRVAYDEFRDQFGRDEKLLVAIKTENVFDLNFLKKLEKLHKNLEAELPYITDVNSLINARNTYGDEESLIVEDLFEVLPDSQQQIEPQKQRALNNPLLENLLFSEDQTFTTIVIDTQTYSSFDAEGKLIVEQEEDEFADEPINIAPAAKLYLSDAENTVIVQKTQAIVKEFEADNFEIYLTGSAVIAGTLKQSMMADTKSFITKMIVMIVIVLALLFKRVSGVLLPLISVAFTISVTLSMMAITSTPFTIVTQIMPSFLLAVITGGAIHLLAIFYKDLSKTQDRKASLRYAMGHSGLAIVMTSLTTAAGLWSFSFSELSPVADLGVFASSGVLIGLLFNLVLLPALIASMSIKPHTAKEDAQEHTQMDKMLLSISRISTGYPKAIIAISGLMIVVAIVFASQLRFSHYPLVWFPEDHASRVATEVVDDKLKGSITLEIVIDTGKENGLYDPAMLNKIQNATDYLNSIQTGTYFVGKTLSLVDVLKETNRALNENQAEFYSIPQDKDLIAQELFLFENSGSDDLEDFVDASFSKARITVKAPYIDALEYNGFIMQVQQQLDQEFKGVATVQLTGITTLLSVIMEKSIHSSAVSYVIAFGLVTIMMVLLIGNIKIGLISMIPNILPILFLSTIMVVFDMPLDMFTMLIGAIALGLAVDDTVHFMHNFRRYELEHNDVDKAVRLTLMGTGRAITVTSIVLSVGFLVLLFASMSSMFNFGILTASAIFIALLADFFLVPAIMKLMIHNKGDL</sequence>
<dbReference type="AlphaFoldDB" id="A0A0M5LHI5"/>
<dbReference type="Pfam" id="PF03176">
    <property type="entry name" value="MMPL"/>
    <property type="match status" value="2"/>
</dbReference>
<evidence type="ECO:0000256" key="3">
    <source>
        <dbReference type="ARBA" id="ARBA00022692"/>
    </source>
</evidence>
<accession>A0A0M5LHI5</accession>
<dbReference type="PROSITE" id="PS50156">
    <property type="entry name" value="SSD"/>
    <property type="match status" value="2"/>
</dbReference>
<reference evidence="8 9" key="1">
    <citation type="journal article" date="2015" name="Genome Announc.">
        <title>Genome Sequence of 'Candidatus Thioglobus autotrophica' Strain EF1, a Chemoautotroph from the SUP05 Clade of Marine Gammaproteobacteria.</title>
        <authorList>
            <person name="Shah V."/>
            <person name="Morris R.M."/>
        </authorList>
    </citation>
    <scope>NUCLEOTIDE SEQUENCE [LARGE SCALE GENOMIC DNA]</scope>
    <source>
        <strain evidence="8 9">EF1</strain>
    </source>
</reference>
<evidence type="ECO:0000256" key="2">
    <source>
        <dbReference type="ARBA" id="ARBA00022475"/>
    </source>
</evidence>
<evidence type="ECO:0000313" key="8">
    <source>
        <dbReference type="EMBL" id="ALE52448.1"/>
    </source>
</evidence>
<comment type="subcellular location">
    <subcellularLocation>
        <location evidence="1">Cell membrane</location>
        <topology evidence="1">Multi-pass membrane protein</topology>
    </subcellularLocation>
</comment>
<evidence type="ECO:0000313" key="9">
    <source>
        <dbReference type="Proteomes" id="UP000058020"/>
    </source>
</evidence>
<dbReference type="KEGG" id="tho:SP60_03990"/>
<feature type="transmembrane region" description="Helical" evidence="6">
    <location>
        <begin position="773"/>
        <end position="796"/>
    </location>
</feature>
<keyword evidence="4 6" id="KW-1133">Transmembrane helix</keyword>
<feature type="transmembrane region" description="Helical" evidence="6">
    <location>
        <begin position="282"/>
        <end position="301"/>
    </location>
</feature>
<dbReference type="PANTHER" id="PTHR33406">
    <property type="entry name" value="MEMBRANE PROTEIN MJ1562-RELATED"/>
    <property type="match status" value="1"/>
</dbReference>
<name>A0A0M5LHI5_9GAMM</name>
<keyword evidence="2" id="KW-1003">Cell membrane</keyword>
<dbReference type="InterPro" id="IPR004869">
    <property type="entry name" value="MMPL_dom"/>
</dbReference>
<dbReference type="PANTHER" id="PTHR33406:SF12">
    <property type="entry name" value="BLR2997 PROTEIN"/>
    <property type="match status" value="1"/>
</dbReference>
<evidence type="ECO:0000256" key="1">
    <source>
        <dbReference type="ARBA" id="ARBA00004651"/>
    </source>
</evidence>
<feature type="transmembrane region" description="Helical" evidence="6">
    <location>
        <begin position="747"/>
        <end position="767"/>
    </location>
</feature>
<gene>
    <name evidence="8" type="ORF">SP60_03990</name>
</gene>
<feature type="transmembrane region" description="Helical" evidence="6">
    <location>
        <begin position="384"/>
        <end position="406"/>
    </location>
</feature>
<dbReference type="PATRIC" id="fig|1705394.5.peg.800"/>
<evidence type="ECO:0000256" key="5">
    <source>
        <dbReference type="ARBA" id="ARBA00023136"/>
    </source>
</evidence>
<dbReference type="Gene3D" id="1.20.1640.10">
    <property type="entry name" value="Multidrug efflux transporter AcrB transmembrane domain"/>
    <property type="match status" value="2"/>
</dbReference>
<dbReference type="EMBL" id="CP010552">
    <property type="protein sequence ID" value="ALE52448.1"/>
    <property type="molecule type" value="Genomic_DNA"/>
</dbReference>
<dbReference type="InterPro" id="IPR050545">
    <property type="entry name" value="Mycobact_MmpL"/>
</dbReference>
<protein>
    <submittedName>
        <fullName evidence="8">Fis family transcriptional regulator</fullName>
    </submittedName>
</protein>
<feature type="transmembrane region" description="Helical" evidence="6">
    <location>
        <begin position="648"/>
        <end position="666"/>
    </location>
</feature>
<dbReference type="STRING" id="1705394.SP60_03990"/>
<feature type="domain" description="SSD" evidence="7">
    <location>
        <begin position="278"/>
        <end position="407"/>
    </location>
</feature>
<feature type="transmembrane region" description="Helical" evidence="6">
    <location>
        <begin position="259"/>
        <end position="275"/>
    </location>
</feature>
<dbReference type="OrthoDB" id="9803781at2"/>
<keyword evidence="3 6" id="KW-0812">Transmembrane</keyword>
<organism evidence="8 9">
    <name type="scientific">Candidatus Thioglobus autotrophicus</name>
    <dbReference type="NCBI Taxonomy" id="1705394"/>
    <lineage>
        <taxon>Bacteria</taxon>
        <taxon>Pseudomonadati</taxon>
        <taxon>Pseudomonadota</taxon>
        <taxon>Gammaproteobacteria</taxon>
        <taxon>Candidatus Pseudothioglobaceae</taxon>
        <taxon>Candidatus Thioglobus</taxon>
    </lineage>
</organism>
<dbReference type="InterPro" id="IPR000731">
    <property type="entry name" value="SSD"/>
</dbReference>
<feature type="domain" description="SSD" evidence="7">
    <location>
        <begin position="643"/>
        <end position="798"/>
    </location>
</feature>
<dbReference type="RefSeq" id="WP_053951398.1">
    <property type="nucleotide sequence ID" value="NZ_CP010552.1"/>
</dbReference>
<evidence type="ECO:0000256" key="4">
    <source>
        <dbReference type="ARBA" id="ARBA00022989"/>
    </source>
</evidence>
<dbReference type="GO" id="GO:0005886">
    <property type="term" value="C:plasma membrane"/>
    <property type="evidence" value="ECO:0007669"/>
    <property type="project" value="UniProtKB-SubCell"/>
</dbReference>
<feature type="transmembrane region" description="Helical" evidence="6">
    <location>
        <begin position="438"/>
        <end position="458"/>
    </location>
</feature>
<evidence type="ECO:0000256" key="6">
    <source>
        <dbReference type="SAM" id="Phobius"/>
    </source>
</evidence>
<feature type="transmembrane region" description="Helical" evidence="6">
    <location>
        <begin position="313"/>
        <end position="333"/>
    </location>
</feature>
<proteinExistence type="predicted"/>
<dbReference type="Proteomes" id="UP000058020">
    <property type="component" value="Chromosome"/>
</dbReference>
<feature type="transmembrane region" description="Helical" evidence="6">
    <location>
        <begin position="354"/>
        <end position="372"/>
    </location>
</feature>
<evidence type="ECO:0000259" key="7">
    <source>
        <dbReference type="PROSITE" id="PS50156"/>
    </source>
</evidence>
<keyword evidence="9" id="KW-1185">Reference proteome</keyword>
<keyword evidence="5 6" id="KW-0472">Membrane</keyword>
<feature type="transmembrane region" description="Helical" evidence="6">
    <location>
        <begin position="673"/>
        <end position="693"/>
    </location>
</feature>